<dbReference type="SUPFAM" id="SSF55608">
    <property type="entry name" value="Homing endonucleases"/>
    <property type="match status" value="2"/>
</dbReference>
<sequence length="394" mass="45065">MPQGMVISLVFFLEKLLKVVDMWVIAVLSHSKFKVYKSLKIVSVKEQRVDGSSSSRNLEFVRCTLVAGKPVLGRKFHTHSSKFIAQSNMYKKSIHMINSNLNPWFITGFVDADGCFTLGFLKSDRYKMGYQIQAIFKINLHEKDYNLLSKIQNYFGVGKITKHGNASIQYTVRSLKDLDIIISHFEKYPLLTQKYADYLLFKQGISLLKNKEHLYKEGFIKVLSIKASINLGLSDELELSYPEVKPMKRSLLNNKSIADPNWIAGLASGDGCFFVSIRNSITTKTKKAVVLKFHIVQHSRDTDIMEMLISTIGCGKIELVLKQSAVYFVVVRFKDIFEKIIPLFDNYPIQGIKALDYLEFKKVANLMHNKEHITEQGLSKIQSIKLNMNLSRKL</sequence>
<keyword evidence="3" id="KW-0378">Hydrolase</keyword>
<dbReference type="GO" id="GO:0005739">
    <property type="term" value="C:mitochondrion"/>
    <property type="evidence" value="ECO:0007669"/>
    <property type="project" value="UniProtKB-ARBA"/>
</dbReference>
<feature type="signal peptide" evidence="1">
    <location>
        <begin position="1"/>
        <end position="22"/>
    </location>
</feature>
<feature type="domain" description="Homing endonuclease LAGLIDADG" evidence="2">
    <location>
        <begin position="106"/>
        <end position="203"/>
    </location>
</feature>
<protein>
    <submittedName>
        <fullName evidence="3">LAGLIDADG endonuclease</fullName>
    </submittedName>
</protein>
<evidence type="ECO:0000259" key="2">
    <source>
        <dbReference type="Pfam" id="PF00961"/>
    </source>
</evidence>
<feature type="domain" description="Homing endonuclease LAGLIDADG" evidence="2">
    <location>
        <begin position="263"/>
        <end position="363"/>
    </location>
</feature>
<proteinExistence type="predicted"/>
<dbReference type="EMBL" id="KJ434027">
    <property type="protein sequence ID" value="AHX83006.1"/>
    <property type="molecule type" value="Genomic_DNA"/>
</dbReference>
<dbReference type="InterPro" id="IPR051289">
    <property type="entry name" value="LAGLIDADG_Endonuclease"/>
</dbReference>
<evidence type="ECO:0000256" key="1">
    <source>
        <dbReference type="SAM" id="SignalP"/>
    </source>
</evidence>
<gene>
    <name evidence="3" type="ORF">SBORM_0038</name>
</gene>
<dbReference type="RefSeq" id="YP_009072345.1">
    <property type="nucleotide sequence ID" value="NC_025200.1"/>
</dbReference>
<keyword evidence="1" id="KW-0732">Signal</keyword>
<dbReference type="Gene3D" id="3.10.28.10">
    <property type="entry name" value="Homing endonucleases"/>
    <property type="match status" value="2"/>
</dbReference>
<organism evidence="3">
    <name type="scientific">Sclerotinia borealis</name>
    <dbReference type="NCBI Taxonomy" id="77105"/>
    <lineage>
        <taxon>Eukaryota</taxon>
        <taxon>Fungi</taxon>
        <taxon>Dikarya</taxon>
        <taxon>Ascomycota</taxon>
        <taxon>Pezizomycotina</taxon>
        <taxon>Leotiomycetes</taxon>
        <taxon>Helotiales</taxon>
        <taxon>Sclerotiniaceae</taxon>
        <taxon>Sclerotinia</taxon>
    </lineage>
</organism>
<dbReference type="InterPro" id="IPR027434">
    <property type="entry name" value="Homing_endonucl"/>
</dbReference>
<dbReference type="PANTHER" id="PTHR36181:SF4">
    <property type="entry name" value="LAGLIDADG ENDONUCLEASE"/>
    <property type="match status" value="1"/>
</dbReference>
<keyword evidence="3" id="KW-0496">Mitochondrion</keyword>
<reference evidence="3" key="1">
    <citation type="journal article" date="2014" name="PLoS ONE">
        <title>The 203 kbp Mitochondrial Genome of the Phytopathogenic Fungus Sclerotinia borealis Reveals Multiple Invasions of Introns and Genomic Duplications.</title>
        <authorList>
            <person name="Mardanov A.V."/>
            <person name="Beletsky A.V."/>
            <person name="Kadnikov V.V."/>
            <person name="Ignatov A.N."/>
            <person name="Ravin N.V."/>
        </authorList>
    </citation>
    <scope>NUCLEOTIDE SEQUENCE</scope>
    <source>
        <strain evidence="3">F-4128</strain>
    </source>
</reference>
<keyword evidence="3" id="KW-0255">Endonuclease</keyword>
<dbReference type="Pfam" id="PF00961">
    <property type="entry name" value="LAGLIDADG_1"/>
    <property type="match status" value="2"/>
</dbReference>
<dbReference type="InterPro" id="IPR004860">
    <property type="entry name" value="LAGLIDADG_dom"/>
</dbReference>
<dbReference type="GeneID" id="20497982"/>
<dbReference type="FunFam" id="3.10.28.10:FF:000010">
    <property type="entry name" value="LAGLIDADG homing endonuclease I-LtrII"/>
    <property type="match status" value="1"/>
</dbReference>
<evidence type="ECO:0000313" key="3">
    <source>
        <dbReference type="EMBL" id="AHX83006.1"/>
    </source>
</evidence>
<name>A0A088CAV7_9HELO</name>
<accession>A0A088CAV7</accession>
<geneLocation type="mitochondrion" evidence="3"/>
<keyword evidence="3" id="KW-0540">Nuclease</keyword>
<feature type="chain" id="PRO_5001836458" evidence="1">
    <location>
        <begin position="23"/>
        <end position="394"/>
    </location>
</feature>
<dbReference type="GO" id="GO:0004519">
    <property type="term" value="F:endonuclease activity"/>
    <property type="evidence" value="ECO:0007669"/>
    <property type="project" value="UniProtKB-KW"/>
</dbReference>
<dbReference type="AlphaFoldDB" id="A0A088CAV7"/>
<dbReference type="PANTHER" id="PTHR36181">
    <property type="entry name" value="INTRON-ENCODED ENDONUCLEASE AI3-RELATED"/>
    <property type="match status" value="1"/>
</dbReference>